<protein>
    <recommendedName>
        <fullName evidence="9">Membrane fusion protein (MFP) family protein</fullName>
    </recommendedName>
</protein>
<dbReference type="InterPro" id="IPR050739">
    <property type="entry name" value="MFP"/>
</dbReference>
<dbReference type="Pfam" id="PF25917">
    <property type="entry name" value="BSH_RND"/>
    <property type="match status" value="1"/>
</dbReference>
<keyword evidence="3 9" id="KW-0813">Transport</keyword>
<accession>A0ABS5FUS8</accession>
<comment type="similarity">
    <text evidence="2 9">Belongs to the membrane fusion protein (MFP) (TC 8.A.1) family.</text>
</comment>
<feature type="domain" description="Multidrug resistance protein MdtA-like barrel-sandwich hybrid" evidence="11">
    <location>
        <begin position="88"/>
        <end position="345"/>
    </location>
</feature>
<keyword evidence="8 9" id="KW-0472">Membrane</keyword>
<keyword evidence="4 9" id="KW-1003">Cell membrane</keyword>
<dbReference type="EMBL" id="JAFCJH010000055">
    <property type="protein sequence ID" value="MBR0800501.1"/>
    <property type="molecule type" value="Genomic_DNA"/>
</dbReference>
<dbReference type="Proteomes" id="UP001315278">
    <property type="component" value="Unassembled WGS sequence"/>
</dbReference>
<evidence type="ECO:0000256" key="7">
    <source>
        <dbReference type="ARBA" id="ARBA00022989"/>
    </source>
</evidence>
<keyword evidence="6 9" id="KW-0812">Transmembrane</keyword>
<dbReference type="PANTHER" id="PTHR30386">
    <property type="entry name" value="MEMBRANE FUSION SUBUNIT OF EMRAB-TOLC MULTIDRUG EFFLUX PUMP"/>
    <property type="match status" value="1"/>
</dbReference>
<proteinExistence type="inferred from homology"/>
<evidence type="ECO:0000313" key="13">
    <source>
        <dbReference type="EMBL" id="MBR0800501.1"/>
    </source>
</evidence>
<sequence length="488" mass="53382">MSKIALVRTKASPSKSLVIGSDREFLPAALEILETPPPPLPLVLMSTICAFAIIALAWSYFGYIDIHAVAQGKIQPSGLSKVIQPFDAGKVISLSVQNGTHVRSGDELIAFDPTENEADAKGWQVAISAAVAEILRRRRAIEKAHEWPDQPLLPAPAINWTDQVLPMSRPREEQILLADLSQLGESLRNIEKQIAEKKATIERLNMSISFQTELIKTLQDRVLVREQSLKLEVGTKINLFDALESLDKSRSALASDQGQLLETRAAIEQLESQKDKTIATFVADNATKLAEAERKRDDAIQQYAKSRAKLERSRLYAPVNGTVQQLAVTTLGQVVTIGQQLMTIVPDHADLQVEVYVTNADIGFIRVGQEAVIKLDAFPFTRFGTLHGKVISVATDAIDEQTARRLQANPISAANSPNAAGTPSGQPQNFVFPVLLSLGETTIKANDALIPLIAGMTLTAEIKTDRRRIIDYLVSPLAKVASEALRER</sequence>
<evidence type="ECO:0000256" key="1">
    <source>
        <dbReference type="ARBA" id="ARBA00004377"/>
    </source>
</evidence>
<evidence type="ECO:0000256" key="5">
    <source>
        <dbReference type="ARBA" id="ARBA00022519"/>
    </source>
</evidence>
<dbReference type="RefSeq" id="WP_212494887.1">
    <property type="nucleotide sequence ID" value="NZ_JAFCJH010000055.1"/>
</dbReference>
<evidence type="ECO:0000256" key="2">
    <source>
        <dbReference type="ARBA" id="ARBA00009477"/>
    </source>
</evidence>
<feature type="domain" description="AprE-like beta-barrel" evidence="12">
    <location>
        <begin position="351"/>
        <end position="403"/>
    </location>
</feature>
<dbReference type="InterPro" id="IPR010129">
    <property type="entry name" value="T1SS_HlyD"/>
</dbReference>
<evidence type="ECO:0000256" key="3">
    <source>
        <dbReference type="ARBA" id="ARBA00022448"/>
    </source>
</evidence>
<evidence type="ECO:0000256" key="6">
    <source>
        <dbReference type="ARBA" id="ARBA00022692"/>
    </source>
</evidence>
<keyword evidence="5 9" id="KW-0997">Cell inner membrane</keyword>
<feature type="coiled-coil region" evidence="10">
    <location>
        <begin position="253"/>
        <end position="309"/>
    </location>
</feature>
<dbReference type="InterPro" id="IPR058982">
    <property type="entry name" value="Beta-barrel_AprE"/>
</dbReference>
<dbReference type="PANTHER" id="PTHR30386:SF27">
    <property type="entry name" value="MEMBRANE FUSION PROTEIN (MFP) FAMILY PROTEIN"/>
    <property type="match status" value="1"/>
</dbReference>
<dbReference type="NCBIfam" id="TIGR01843">
    <property type="entry name" value="type_I_hlyD"/>
    <property type="match status" value="1"/>
</dbReference>
<keyword evidence="14" id="KW-1185">Reference proteome</keyword>
<evidence type="ECO:0000313" key="14">
    <source>
        <dbReference type="Proteomes" id="UP001315278"/>
    </source>
</evidence>
<dbReference type="Gene3D" id="2.40.50.100">
    <property type="match status" value="1"/>
</dbReference>
<evidence type="ECO:0000256" key="8">
    <source>
        <dbReference type="ARBA" id="ARBA00023136"/>
    </source>
</evidence>
<feature type="transmembrane region" description="Helical" evidence="9">
    <location>
        <begin position="42"/>
        <end position="63"/>
    </location>
</feature>
<comment type="subcellular location">
    <subcellularLocation>
        <location evidence="1 9">Cell inner membrane</location>
        <topology evidence="1 9">Single-pass membrane protein</topology>
    </subcellularLocation>
</comment>
<comment type="caution">
    <text evidence="13">The sequence shown here is derived from an EMBL/GenBank/DDBJ whole genome shotgun (WGS) entry which is preliminary data.</text>
</comment>
<evidence type="ECO:0000256" key="10">
    <source>
        <dbReference type="SAM" id="Coils"/>
    </source>
</evidence>
<keyword evidence="7 9" id="KW-1133">Transmembrane helix</keyword>
<reference evidence="14" key="1">
    <citation type="journal article" date="2021" name="ISME J.">
        <title>Evolutionary origin and ecological implication of a unique nif island in free-living Bradyrhizobium lineages.</title>
        <authorList>
            <person name="Tao J."/>
        </authorList>
    </citation>
    <scope>NUCLEOTIDE SEQUENCE [LARGE SCALE GENOMIC DNA]</scope>
    <source>
        <strain evidence="14">SZCCT0434</strain>
    </source>
</reference>
<gene>
    <name evidence="13" type="ORF">JQ615_34570</name>
</gene>
<name>A0ABS5FUS8_9BRAD</name>
<dbReference type="Pfam" id="PF26002">
    <property type="entry name" value="Beta-barrel_AprE"/>
    <property type="match status" value="1"/>
</dbReference>
<feature type="coiled-coil region" evidence="10">
    <location>
        <begin position="180"/>
        <end position="207"/>
    </location>
</feature>
<evidence type="ECO:0000256" key="4">
    <source>
        <dbReference type="ARBA" id="ARBA00022475"/>
    </source>
</evidence>
<dbReference type="InterPro" id="IPR058625">
    <property type="entry name" value="MdtA-like_BSH"/>
</dbReference>
<evidence type="ECO:0000259" key="11">
    <source>
        <dbReference type="Pfam" id="PF25917"/>
    </source>
</evidence>
<evidence type="ECO:0000256" key="9">
    <source>
        <dbReference type="RuleBase" id="RU365093"/>
    </source>
</evidence>
<keyword evidence="10" id="KW-0175">Coiled coil</keyword>
<organism evidence="13 14">
    <name type="scientific">Bradyrhizobium jicamae</name>
    <dbReference type="NCBI Taxonomy" id="280332"/>
    <lineage>
        <taxon>Bacteria</taxon>
        <taxon>Pseudomonadati</taxon>
        <taxon>Pseudomonadota</taxon>
        <taxon>Alphaproteobacteria</taxon>
        <taxon>Hyphomicrobiales</taxon>
        <taxon>Nitrobacteraceae</taxon>
        <taxon>Bradyrhizobium</taxon>
    </lineage>
</organism>
<dbReference type="PRINTS" id="PR01490">
    <property type="entry name" value="RTXTOXIND"/>
</dbReference>
<dbReference type="Gene3D" id="2.40.30.170">
    <property type="match status" value="1"/>
</dbReference>
<evidence type="ECO:0000259" key="12">
    <source>
        <dbReference type="Pfam" id="PF26002"/>
    </source>
</evidence>